<dbReference type="NCBIfam" id="TIGR01764">
    <property type="entry name" value="excise"/>
    <property type="match status" value="1"/>
</dbReference>
<dbReference type="RefSeq" id="WP_116179836.1">
    <property type="nucleotide sequence ID" value="NZ_CP144375.1"/>
</dbReference>
<dbReference type="EMBL" id="QUNO01000017">
    <property type="protein sequence ID" value="REH35780.1"/>
    <property type="molecule type" value="Genomic_DNA"/>
</dbReference>
<accession>A0A3E0H159</accession>
<gene>
    <name evidence="2" type="ORF">BCF44_117168</name>
</gene>
<dbReference type="GO" id="GO:0003677">
    <property type="term" value="F:DNA binding"/>
    <property type="evidence" value="ECO:0007669"/>
    <property type="project" value="InterPro"/>
</dbReference>
<comment type="caution">
    <text evidence="2">The sequence shown here is derived from an EMBL/GenBank/DDBJ whole genome shotgun (WGS) entry which is preliminary data.</text>
</comment>
<dbReference type="InterPro" id="IPR009061">
    <property type="entry name" value="DNA-bd_dom_put_sf"/>
</dbReference>
<evidence type="ECO:0000313" key="3">
    <source>
        <dbReference type="Proteomes" id="UP000256269"/>
    </source>
</evidence>
<evidence type="ECO:0000259" key="1">
    <source>
        <dbReference type="Pfam" id="PF12728"/>
    </source>
</evidence>
<dbReference type="Pfam" id="PF12728">
    <property type="entry name" value="HTH_17"/>
    <property type="match status" value="1"/>
</dbReference>
<evidence type="ECO:0000313" key="2">
    <source>
        <dbReference type="EMBL" id="REH35780.1"/>
    </source>
</evidence>
<name>A0A3E0H159_9PSEU</name>
<dbReference type="SUPFAM" id="SSF46955">
    <property type="entry name" value="Putative DNA-binding domain"/>
    <property type="match status" value="1"/>
</dbReference>
<protein>
    <submittedName>
        <fullName evidence="2">Excisionase family DNA binding protein</fullName>
    </submittedName>
</protein>
<organism evidence="2 3">
    <name type="scientific">Kutzneria buriramensis</name>
    <dbReference type="NCBI Taxonomy" id="1045776"/>
    <lineage>
        <taxon>Bacteria</taxon>
        <taxon>Bacillati</taxon>
        <taxon>Actinomycetota</taxon>
        <taxon>Actinomycetes</taxon>
        <taxon>Pseudonocardiales</taxon>
        <taxon>Pseudonocardiaceae</taxon>
        <taxon>Kutzneria</taxon>
    </lineage>
</organism>
<dbReference type="Proteomes" id="UP000256269">
    <property type="component" value="Unassembled WGS sequence"/>
</dbReference>
<feature type="domain" description="Helix-turn-helix" evidence="1">
    <location>
        <begin position="81"/>
        <end position="129"/>
    </location>
</feature>
<dbReference type="OrthoDB" id="26212at2"/>
<dbReference type="InterPro" id="IPR041657">
    <property type="entry name" value="HTH_17"/>
</dbReference>
<dbReference type="AlphaFoldDB" id="A0A3E0H159"/>
<dbReference type="InterPro" id="IPR010093">
    <property type="entry name" value="SinI_DNA-bd"/>
</dbReference>
<reference evidence="2 3" key="1">
    <citation type="submission" date="2018-08" db="EMBL/GenBank/DDBJ databases">
        <title>Genomic Encyclopedia of Archaeal and Bacterial Type Strains, Phase II (KMG-II): from individual species to whole genera.</title>
        <authorList>
            <person name="Goeker M."/>
        </authorList>
    </citation>
    <scope>NUCLEOTIDE SEQUENCE [LARGE SCALE GENOMIC DNA]</scope>
    <source>
        <strain evidence="2 3">DSM 45791</strain>
    </source>
</reference>
<sequence>MSHALLEQQTVLPPEPDHGRDELHRLAALFEHAPTAGQAVLVGPDGVRVALPHSVYEALRQVVAALTEGLAITLAPHTMKLTTQQAADMLSISRPTLVALLERGEIPFEKVGRHRRVLLTDLLDYQQRARQQRKAILREMTQDAEDLQHVDGFEVLDD</sequence>
<keyword evidence="3" id="KW-1185">Reference proteome</keyword>
<proteinExistence type="predicted"/>